<proteinExistence type="predicted"/>
<dbReference type="Proteomes" id="UP000460272">
    <property type="component" value="Unassembled WGS sequence"/>
</dbReference>
<gene>
    <name evidence="2" type="ORF">EAS64_02330</name>
</gene>
<keyword evidence="1" id="KW-1133">Transmembrane helix</keyword>
<evidence type="ECO:0000256" key="1">
    <source>
        <dbReference type="SAM" id="Phobius"/>
    </source>
</evidence>
<dbReference type="AlphaFoldDB" id="A0A6P2C4E5"/>
<sequence length="59" mass="6724">MSGKWVTRVIILIYLVIGVFIAWDHGYLTLSWLRTVASALLAILLWWLIPLGVNLHIHG</sequence>
<accession>A0A6P2C4E5</accession>
<reference evidence="2 3" key="1">
    <citation type="submission" date="2018-11" db="EMBL/GenBank/DDBJ databases">
        <title>Trebonia kvetii gen.nov., sp.nov., a novel acidophilic actinobacterium, and proposal of the new actinobacterial family Treboniaceae fam. nov.</title>
        <authorList>
            <person name="Rapoport D."/>
            <person name="Sagova-Mareckova M."/>
            <person name="Sedlacek I."/>
            <person name="Provaznik J."/>
            <person name="Kralova S."/>
            <person name="Pavlinic D."/>
            <person name="Benes V."/>
            <person name="Kopecky J."/>
        </authorList>
    </citation>
    <scope>NUCLEOTIDE SEQUENCE [LARGE SCALE GENOMIC DNA]</scope>
    <source>
        <strain evidence="2 3">15Tr583</strain>
    </source>
</reference>
<protein>
    <submittedName>
        <fullName evidence="2">Uncharacterized protein</fullName>
    </submittedName>
</protein>
<feature type="transmembrane region" description="Helical" evidence="1">
    <location>
        <begin position="5"/>
        <end position="23"/>
    </location>
</feature>
<dbReference type="OrthoDB" id="3483211at2"/>
<dbReference type="RefSeq" id="WP_145851047.1">
    <property type="nucleotide sequence ID" value="NZ_RPFW01000001.1"/>
</dbReference>
<evidence type="ECO:0000313" key="3">
    <source>
        <dbReference type="Proteomes" id="UP000460272"/>
    </source>
</evidence>
<keyword evidence="1" id="KW-0472">Membrane</keyword>
<name>A0A6P2C4E5_9ACTN</name>
<keyword evidence="1" id="KW-0812">Transmembrane</keyword>
<dbReference type="EMBL" id="RPFW01000001">
    <property type="protein sequence ID" value="TVZ06292.1"/>
    <property type="molecule type" value="Genomic_DNA"/>
</dbReference>
<feature type="transmembrane region" description="Helical" evidence="1">
    <location>
        <begin position="35"/>
        <end position="57"/>
    </location>
</feature>
<keyword evidence="3" id="KW-1185">Reference proteome</keyword>
<comment type="caution">
    <text evidence="2">The sequence shown here is derived from an EMBL/GenBank/DDBJ whole genome shotgun (WGS) entry which is preliminary data.</text>
</comment>
<organism evidence="2 3">
    <name type="scientific">Trebonia kvetii</name>
    <dbReference type="NCBI Taxonomy" id="2480626"/>
    <lineage>
        <taxon>Bacteria</taxon>
        <taxon>Bacillati</taxon>
        <taxon>Actinomycetota</taxon>
        <taxon>Actinomycetes</taxon>
        <taxon>Streptosporangiales</taxon>
        <taxon>Treboniaceae</taxon>
        <taxon>Trebonia</taxon>
    </lineage>
</organism>
<evidence type="ECO:0000313" key="2">
    <source>
        <dbReference type="EMBL" id="TVZ06292.1"/>
    </source>
</evidence>